<feature type="compositionally biased region" description="Basic and acidic residues" evidence="3">
    <location>
        <begin position="339"/>
        <end position="373"/>
    </location>
</feature>
<dbReference type="PRINTS" id="PR01217">
    <property type="entry name" value="PRICHEXTENSN"/>
</dbReference>
<feature type="region of interest" description="Disordered" evidence="3">
    <location>
        <begin position="904"/>
        <end position="925"/>
    </location>
</feature>
<dbReference type="Proteomes" id="UP000472264">
    <property type="component" value="Chromosome 6"/>
</dbReference>
<evidence type="ECO:0000256" key="1">
    <source>
        <dbReference type="ARBA" id="ARBA00022443"/>
    </source>
</evidence>
<gene>
    <name evidence="6" type="primary">rusc1</name>
</gene>
<dbReference type="CDD" id="cd11958">
    <property type="entry name" value="SH3_RUSC1"/>
    <property type="match status" value="1"/>
</dbReference>
<evidence type="ECO:0000259" key="5">
    <source>
        <dbReference type="PROSITE" id="PS50826"/>
    </source>
</evidence>
<dbReference type="InterPro" id="IPR001452">
    <property type="entry name" value="SH3_domain"/>
</dbReference>
<dbReference type="SMART" id="SM00326">
    <property type="entry name" value="SH3"/>
    <property type="match status" value="1"/>
</dbReference>
<evidence type="ECO:0008006" key="8">
    <source>
        <dbReference type="Google" id="ProtNLM"/>
    </source>
</evidence>
<reference evidence="6" key="2">
    <citation type="submission" date="2025-08" db="UniProtKB">
        <authorList>
            <consortium name="Ensembl"/>
        </authorList>
    </citation>
    <scope>IDENTIFICATION</scope>
</reference>
<dbReference type="SUPFAM" id="SSF140741">
    <property type="entry name" value="RUN domain-like"/>
    <property type="match status" value="1"/>
</dbReference>
<dbReference type="Gene3D" id="1.20.58.900">
    <property type="match status" value="1"/>
</dbReference>
<accession>A0A665VU83</accession>
<feature type="compositionally biased region" description="Polar residues" evidence="3">
    <location>
        <begin position="506"/>
        <end position="520"/>
    </location>
</feature>
<feature type="compositionally biased region" description="Basic and acidic residues" evidence="3">
    <location>
        <begin position="381"/>
        <end position="393"/>
    </location>
</feature>
<feature type="compositionally biased region" description="Polar residues" evidence="3">
    <location>
        <begin position="409"/>
        <end position="425"/>
    </location>
</feature>
<dbReference type="Gene3D" id="2.30.30.40">
    <property type="entry name" value="SH3 Domains"/>
    <property type="match status" value="1"/>
</dbReference>
<feature type="compositionally biased region" description="Low complexity" evidence="3">
    <location>
        <begin position="158"/>
        <end position="177"/>
    </location>
</feature>
<evidence type="ECO:0000313" key="7">
    <source>
        <dbReference type="Proteomes" id="UP000472264"/>
    </source>
</evidence>
<feature type="region of interest" description="Disordered" evidence="3">
    <location>
        <begin position="324"/>
        <end position="425"/>
    </location>
</feature>
<feature type="region of interest" description="Disordered" evidence="3">
    <location>
        <begin position="158"/>
        <end position="288"/>
    </location>
</feature>
<dbReference type="PROSITE" id="PS50002">
    <property type="entry name" value="SH3"/>
    <property type="match status" value="1"/>
</dbReference>
<name>A0A665VU83_ECHNA</name>
<dbReference type="PANTHER" id="PTHR15591:SF11">
    <property type="entry name" value="AP-4 COMPLEX ACCESSORY SUBUNIT RUSC1"/>
    <property type="match status" value="1"/>
</dbReference>
<protein>
    <recommendedName>
        <fullName evidence="8">RUN and SH3 domain containing 1</fullName>
    </recommendedName>
</protein>
<feature type="compositionally biased region" description="Pro residues" evidence="3">
    <location>
        <begin position="120"/>
        <end position="130"/>
    </location>
</feature>
<feature type="region of interest" description="Disordered" evidence="3">
    <location>
        <begin position="493"/>
        <end position="559"/>
    </location>
</feature>
<dbReference type="Pfam" id="PF00018">
    <property type="entry name" value="SH3_1"/>
    <property type="match status" value="1"/>
</dbReference>
<dbReference type="InterPro" id="IPR036028">
    <property type="entry name" value="SH3-like_dom_sf"/>
</dbReference>
<dbReference type="Pfam" id="PF02759">
    <property type="entry name" value="RUN"/>
    <property type="match status" value="1"/>
</dbReference>
<dbReference type="AlphaFoldDB" id="A0A665VU83"/>
<feature type="compositionally biased region" description="Pro residues" evidence="3">
    <location>
        <begin position="443"/>
        <end position="463"/>
    </location>
</feature>
<keyword evidence="1 2" id="KW-0728">SH3 domain</keyword>
<dbReference type="SMART" id="SM00593">
    <property type="entry name" value="RUN"/>
    <property type="match status" value="1"/>
</dbReference>
<dbReference type="PANTHER" id="PTHR15591">
    <property type="entry name" value="RUN AND SH3 DOMAIN CONTAINING"/>
    <property type="match status" value="1"/>
</dbReference>
<dbReference type="SUPFAM" id="SSF50044">
    <property type="entry name" value="SH3-domain"/>
    <property type="match status" value="1"/>
</dbReference>
<dbReference type="PROSITE" id="PS50826">
    <property type="entry name" value="RUN"/>
    <property type="match status" value="1"/>
</dbReference>
<feature type="region of interest" description="Disordered" evidence="3">
    <location>
        <begin position="1118"/>
        <end position="1152"/>
    </location>
</feature>
<feature type="compositionally biased region" description="Pro residues" evidence="3">
    <location>
        <begin position="208"/>
        <end position="223"/>
    </location>
</feature>
<dbReference type="InterPro" id="IPR004012">
    <property type="entry name" value="Run_dom"/>
</dbReference>
<feature type="domain" description="RUN" evidence="5">
    <location>
        <begin position="754"/>
        <end position="898"/>
    </location>
</feature>
<dbReference type="InterPro" id="IPR047343">
    <property type="entry name" value="RUSC1_2"/>
</dbReference>
<proteinExistence type="predicted"/>
<reference evidence="6" key="1">
    <citation type="submission" date="2021-04" db="EMBL/GenBank/DDBJ databases">
        <authorList>
            <consortium name="Wellcome Sanger Institute Data Sharing"/>
        </authorList>
    </citation>
    <scope>NUCLEOTIDE SEQUENCE [LARGE SCALE GENOMIC DNA]</scope>
</reference>
<evidence type="ECO:0000256" key="2">
    <source>
        <dbReference type="PROSITE-ProRule" id="PRU00192"/>
    </source>
</evidence>
<feature type="compositionally biased region" description="Pro residues" evidence="3">
    <location>
        <begin position="250"/>
        <end position="266"/>
    </location>
</feature>
<feature type="compositionally biased region" description="Pro residues" evidence="3">
    <location>
        <begin position="182"/>
        <end position="197"/>
    </location>
</feature>
<organism evidence="6 7">
    <name type="scientific">Echeneis naucrates</name>
    <name type="common">Live sharksucker</name>
    <dbReference type="NCBI Taxonomy" id="173247"/>
    <lineage>
        <taxon>Eukaryota</taxon>
        <taxon>Metazoa</taxon>
        <taxon>Chordata</taxon>
        <taxon>Craniata</taxon>
        <taxon>Vertebrata</taxon>
        <taxon>Euteleostomi</taxon>
        <taxon>Actinopterygii</taxon>
        <taxon>Neopterygii</taxon>
        <taxon>Teleostei</taxon>
        <taxon>Neoteleostei</taxon>
        <taxon>Acanthomorphata</taxon>
        <taxon>Carangaria</taxon>
        <taxon>Carangiformes</taxon>
        <taxon>Echeneidae</taxon>
        <taxon>Echeneis</taxon>
    </lineage>
</organism>
<feature type="region of interest" description="Disordered" evidence="3">
    <location>
        <begin position="89"/>
        <end position="136"/>
    </location>
</feature>
<dbReference type="Ensembl" id="ENSENLT00000036174.1">
    <property type="protein sequence ID" value="ENSENLP00000035226.1"/>
    <property type="gene ID" value="ENSENLG00000015397.1"/>
</dbReference>
<keyword evidence="7" id="KW-1185">Reference proteome</keyword>
<feature type="compositionally biased region" description="Low complexity" evidence="3">
    <location>
        <begin position="198"/>
        <end position="207"/>
    </location>
</feature>
<evidence type="ECO:0000313" key="6">
    <source>
        <dbReference type="Ensembl" id="ENSENLP00000035226.1"/>
    </source>
</evidence>
<feature type="region of interest" description="Disordered" evidence="3">
    <location>
        <begin position="437"/>
        <end position="471"/>
    </location>
</feature>
<dbReference type="InParanoid" id="A0A665VU83"/>
<dbReference type="InterPro" id="IPR037213">
    <property type="entry name" value="Run_dom_sf"/>
</dbReference>
<feature type="compositionally biased region" description="Basic and acidic residues" evidence="3">
    <location>
        <begin position="1130"/>
        <end position="1139"/>
    </location>
</feature>
<dbReference type="GO" id="GO:0031410">
    <property type="term" value="C:cytoplasmic vesicle"/>
    <property type="evidence" value="ECO:0007669"/>
    <property type="project" value="TreeGrafter"/>
</dbReference>
<evidence type="ECO:0000256" key="3">
    <source>
        <dbReference type="SAM" id="MobiDB-lite"/>
    </source>
</evidence>
<feature type="domain" description="SH3" evidence="4">
    <location>
        <begin position="1154"/>
        <end position="1211"/>
    </location>
</feature>
<feature type="compositionally biased region" description="Pro residues" evidence="3">
    <location>
        <begin position="275"/>
        <end position="288"/>
    </location>
</feature>
<sequence length="1211" mass="133549">MERFSQVIQVARWDLEGEQHWDVLRDRLDHLDRLEKVNREVKLAYIARLHEKGYDLGDLEEQDLSDVMDEMGNIDIPWKLYKNRGGKMEDSQELSDAGVDLTAPSDCDDPLVPDSLTPSPVEPPPRPPKPPARHASVSSYLHTYINISRETTSMAVSTSPSLSTFSPNTSSPTFTTFRCEKPLPPSPPSVPPLPASKPVPYLTLYTTPSPPPSMPAPTPPIPPPRKRHLARKEAQRLAALQTEQEKTPLSLPPPTTRPPPLPPPPVVSISSSSPPAIPPPPALPPPPSFHALDVEIRKLLMLAGLTQAELLKLSPELGVCVGELEDEDDEDNHLPSRSVESHESRLKVREEEKEYGTELTDRDGYSSKDKLDEVQSVDLTEEAKKIEESKDTQRTTSFTEMARRRKRNSGLTSDHYYSTGPSNVQETKAKNMGFETFHYPELPESPPPPPPPRPLPPIPPSLPPLKVSTLPANSAQPERFDWLIAFTPDCEAPPQPPVVEMRKSQMETQNKLVSSGSSPGSAPKVTTFKELRFRSKSTSPPTKVITEPEPDPTVITPDPDILYNLKWRREKAGSDGSQWEYTSQAQALFMQPPPALTSMAALKEMLQRADEEGGRPELCPSQKLGCSVSDNSLWTVGREWGGEEVYREEKEGKGEEKEKEVRGRADGGRTFHSGATAVRSVSFAGSVKRGETSLMGEDVKFPMKGFGLSSLCLQEKKVLVSAVSVAVEAILAQFSSSRTVVQKALSGDSTINPSLGRLVLQCLCPALHSLLTDGLKPHQNDLIAGRRPNSAWGLVQASIRPGPKTQALFNLQVRVGELPQLRQSKYRFNAFLLGLLNIKSLDSWLSHLQSSSDVLETYYHPTSFMRLSLTTCQPLFEELLLVLQPLSLLTFNLDLLFQHHHLEPDSHSPDIPSPPGQDASFQKSRGSHTKIAGSKYIESLSEVDFGSPEHQTTKDKFSSLADLKNGGSAESTQFGAVPVKALDSFGQTSPQLLWVQEKEIGELPPPNVEEDSLTQQAGQVIQQGWGTVMRWGGRLSQNLAELSLSAGKREEMKRDLSDLQTQAESDYTPVSSGGQIPWGLGRLFGASKSPNSPTRHTLPTRRPSQWFAPGVTALTRMVSSSSSPVMKSAMELRGEREQESDTEDDTLEMKDKPRPLRSVRTLCDHKGTGSELSFCKGEELVVLGGVDQDWIRCRQGEKEGLVPIGYTSLIM</sequence>
<reference evidence="6" key="3">
    <citation type="submission" date="2025-09" db="UniProtKB">
        <authorList>
            <consortium name="Ensembl"/>
        </authorList>
    </citation>
    <scope>IDENTIFICATION</scope>
</reference>
<feature type="region of interest" description="Disordered" evidence="3">
    <location>
        <begin position="647"/>
        <end position="669"/>
    </location>
</feature>
<evidence type="ECO:0000259" key="4">
    <source>
        <dbReference type="PROSITE" id="PS50002"/>
    </source>
</evidence>